<proteinExistence type="predicted"/>
<evidence type="ECO:0000313" key="1">
    <source>
        <dbReference type="EMBL" id="MBY5957009.1"/>
    </source>
</evidence>
<dbReference type="Proteomes" id="UP000753961">
    <property type="component" value="Unassembled WGS sequence"/>
</dbReference>
<accession>A0A953HJH2</accession>
<dbReference type="AlphaFoldDB" id="A0A953HJH2"/>
<protein>
    <submittedName>
        <fullName evidence="1">Uncharacterized protein</fullName>
    </submittedName>
</protein>
<organism evidence="1 2">
    <name type="scientific">Membranihabitans marinus</name>
    <dbReference type="NCBI Taxonomy" id="1227546"/>
    <lineage>
        <taxon>Bacteria</taxon>
        <taxon>Pseudomonadati</taxon>
        <taxon>Bacteroidota</taxon>
        <taxon>Saprospiria</taxon>
        <taxon>Saprospirales</taxon>
        <taxon>Saprospiraceae</taxon>
        <taxon>Membranihabitans</taxon>
    </lineage>
</organism>
<dbReference type="SUPFAM" id="SSF63829">
    <property type="entry name" value="Calcium-dependent phosphotriesterase"/>
    <property type="match status" value="1"/>
</dbReference>
<reference evidence="1" key="1">
    <citation type="submission" date="2021-06" db="EMBL/GenBank/DDBJ databases">
        <title>44 bacteria genomes isolated from Dapeng, Shenzhen.</title>
        <authorList>
            <person name="Zheng W."/>
            <person name="Yu S."/>
            <person name="Huang Y."/>
        </authorList>
    </citation>
    <scope>NUCLEOTIDE SEQUENCE</scope>
    <source>
        <strain evidence="1">DP5N28-2</strain>
    </source>
</reference>
<keyword evidence="2" id="KW-1185">Reference proteome</keyword>
<dbReference type="RefSeq" id="WP_222578533.1">
    <property type="nucleotide sequence ID" value="NZ_JAHVHU010000003.1"/>
</dbReference>
<sequence>MFTYVSTRSSLWMKRLLLLAIFITSTTLFVQGQNKVPAKLPKSIHSGSQGKFHVQGVAVDQENGFVYFSFTDKLVKTDLKGNLIGSVTGFVGHLGDLDYDSERGVVYGSLEYKNDAIGQGITETLGQKNKNQVGFYIAVFDVSRISRINMDAEKEDVLKTVYLREVVEDYQAEVSVNGKTMKHRFACSGIDGLTLGPAVGTQTGNKRYLYVAYGIYGDTTRNDNDHQVILQYDLEQWDELGQQLSQNDLHQSGPDKPRDKFFVRTGNTTYGIQNLAFDPYSGHFFAAVYKGRKSSYPNYSLFVIDGQKKPLRSSVISDDTSIEVKKLSLVQAGLQDESTGIRGWHFKWGTTGMEPLGHGYFYLSHPKKTEDGQQTATLQKYKWMGNKSESFQLAK</sequence>
<comment type="caution">
    <text evidence="1">The sequence shown here is derived from an EMBL/GenBank/DDBJ whole genome shotgun (WGS) entry which is preliminary data.</text>
</comment>
<gene>
    <name evidence="1" type="ORF">KUV50_02605</name>
</gene>
<name>A0A953HJH2_9BACT</name>
<dbReference type="EMBL" id="JAHVHU010000003">
    <property type="protein sequence ID" value="MBY5957009.1"/>
    <property type="molecule type" value="Genomic_DNA"/>
</dbReference>
<evidence type="ECO:0000313" key="2">
    <source>
        <dbReference type="Proteomes" id="UP000753961"/>
    </source>
</evidence>